<sequence>MPTGGAARGRHPGAAGAIAAPGPEPALLSAGQKRLISDVLDRRCRTGWWRPVPIRSGADVRIGVHRVVLTPGSPQER</sequence>
<comment type="caution">
    <text evidence="2">The sequence shown here is derived from an EMBL/GenBank/DDBJ whole genome shotgun (WGS) entry which is preliminary data.</text>
</comment>
<gene>
    <name evidence="2" type="ORF">E1161_08520</name>
</gene>
<proteinExistence type="predicted"/>
<dbReference type="Proteomes" id="UP000294744">
    <property type="component" value="Unassembled WGS sequence"/>
</dbReference>
<feature type="region of interest" description="Disordered" evidence="1">
    <location>
        <begin position="1"/>
        <end position="22"/>
    </location>
</feature>
<evidence type="ECO:0000313" key="2">
    <source>
        <dbReference type="EMBL" id="TDC94043.1"/>
    </source>
</evidence>
<accession>A0A4R4UYU9</accession>
<protein>
    <submittedName>
        <fullName evidence="2">Uncharacterized protein</fullName>
    </submittedName>
</protein>
<feature type="compositionally biased region" description="Low complexity" evidence="1">
    <location>
        <begin position="12"/>
        <end position="21"/>
    </location>
</feature>
<dbReference type="AlphaFoldDB" id="A0A4R4UYU9"/>
<reference evidence="2 3" key="1">
    <citation type="submission" date="2019-03" db="EMBL/GenBank/DDBJ databases">
        <title>Draft genome sequences of novel Actinobacteria.</title>
        <authorList>
            <person name="Sahin N."/>
            <person name="Ay H."/>
            <person name="Saygin H."/>
        </authorList>
    </citation>
    <scope>NUCLEOTIDE SEQUENCE [LARGE SCALE GENOMIC DNA]</scope>
    <source>
        <strain evidence="2 3">16K404</strain>
    </source>
</reference>
<evidence type="ECO:0000256" key="1">
    <source>
        <dbReference type="SAM" id="MobiDB-lite"/>
    </source>
</evidence>
<evidence type="ECO:0000313" key="3">
    <source>
        <dbReference type="Proteomes" id="UP000294744"/>
    </source>
</evidence>
<dbReference type="EMBL" id="SMKV01000008">
    <property type="protein sequence ID" value="TDC94043.1"/>
    <property type="molecule type" value="Genomic_DNA"/>
</dbReference>
<name>A0A4R4UYU9_9PSEU</name>
<organism evidence="2 3">
    <name type="scientific">Saccharopolyspora aridisoli</name>
    <dbReference type="NCBI Taxonomy" id="2530385"/>
    <lineage>
        <taxon>Bacteria</taxon>
        <taxon>Bacillati</taxon>
        <taxon>Actinomycetota</taxon>
        <taxon>Actinomycetes</taxon>
        <taxon>Pseudonocardiales</taxon>
        <taxon>Pseudonocardiaceae</taxon>
        <taxon>Saccharopolyspora</taxon>
    </lineage>
</organism>
<keyword evidence="3" id="KW-1185">Reference proteome</keyword>